<evidence type="ECO:0000313" key="3">
    <source>
        <dbReference type="Proteomes" id="UP001203512"/>
    </source>
</evidence>
<organism evidence="2 3">
    <name type="scientific">Sphingobium agri</name>
    <dbReference type="NCBI Taxonomy" id="2933566"/>
    <lineage>
        <taxon>Bacteria</taxon>
        <taxon>Pseudomonadati</taxon>
        <taxon>Pseudomonadota</taxon>
        <taxon>Alphaproteobacteria</taxon>
        <taxon>Sphingomonadales</taxon>
        <taxon>Sphingomonadaceae</taxon>
        <taxon>Sphingobium</taxon>
    </lineage>
</organism>
<sequence>MSHHRQGKLTPPTGDREASMDVGPADAVVEGPAVGQRIQLHRKVVGKIELMAGLEGFQG</sequence>
<name>A0ABT0DUQ8_9SPHN</name>
<gene>
    <name evidence="2" type="ORF">MU848_04525</name>
</gene>
<keyword evidence="3" id="KW-1185">Reference proteome</keyword>
<accession>A0ABT0DUQ8</accession>
<dbReference type="RefSeq" id="WP_247230488.1">
    <property type="nucleotide sequence ID" value="NZ_JALKHS010000006.1"/>
</dbReference>
<feature type="region of interest" description="Disordered" evidence="1">
    <location>
        <begin position="1"/>
        <end position="23"/>
    </location>
</feature>
<dbReference type="Proteomes" id="UP001203512">
    <property type="component" value="Unassembled WGS sequence"/>
</dbReference>
<dbReference type="EMBL" id="JALKHS010000006">
    <property type="protein sequence ID" value="MCK0530848.1"/>
    <property type="molecule type" value="Genomic_DNA"/>
</dbReference>
<comment type="caution">
    <text evidence="2">The sequence shown here is derived from an EMBL/GenBank/DDBJ whole genome shotgun (WGS) entry which is preliminary data.</text>
</comment>
<evidence type="ECO:0000313" key="2">
    <source>
        <dbReference type="EMBL" id="MCK0530848.1"/>
    </source>
</evidence>
<proteinExistence type="predicted"/>
<evidence type="ECO:0000256" key="1">
    <source>
        <dbReference type="SAM" id="MobiDB-lite"/>
    </source>
</evidence>
<reference evidence="2 3" key="1">
    <citation type="submission" date="2022-04" db="EMBL/GenBank/DDBJ databases">
        <authorList>
            <person name="Huq M.A."/>
        </authorList>
    </citation>
    <scope>NUCLEOTIDE SEQUENCE [LARGE SCALE GENOMIC DNA]</scope>
    <source>
        <strain evidence="2 3">MAH-33</strain>
    </source>
</reference>
<protein>
    <submittedName>
        <fullName evidence="2">Uncharacterized protein</fullName>
    </submittedName>
</protein>